<protein>
    <recommendedName>
        <fullName evidence="1">RNA polymerase sigma-70 region 4 domain-containing protein</fullName>
    </recommendedName>
</protein>
<sequence length="133" mass="15972">MKIKYEFITGEVQKVDIPDELINVVMDMERQVHNNNRKERRRHNSLEEMEEHGFQFKSNDMEVTEVIEEILINESLNKVLGKLSFDERKLIYLVFFQRKTIVSVAKERGVSEGNIRRILKLIYKEIRMILKNF</sequence>
<comment type="caution">
    <text evidence="2">The sequence shown here is derived from an EMBL/GenBank/DDBJ whole genome shotgun (WGS) entry which is preliminary data.</text>
</comment>
<dbReference type="Proteomes" id="UP001501047">
    <property type="component" value="Unassembled WGS sequence"/>
</dbReference>
<reference evidence="2 3" key="1">
    <citation type="journal article" date="2019" name="Int. J. Syst. Evol. Microbiol.">
        <title>The Global Catalogue of Microorganisms (GCM) 10K type strain sequencing project: providing services to taxonomists for standard genome sequencing and annotation.</title>
        <authorList>
            <consortium name="The Broad Institute Genomics Platform"/>
            <consortium name="The Broad Institute Genome Sequencing Center for Infectious Disease"/>
            <person name="Wu L."/>
            <person name="Ma J."/>
        </authorList>
    </citation>
    <scope>NUCLEOTIDE SEQUENCE [LARGE SCALE GENOMIC DNA]</scope>
    <source>
        <strain evidence="2 3">JCM 1417</strain>
    </source>
</reference>
<gene>
    <name evidence="2" type="ORF">GCM10008908_01400</name>
</gene>
<accession>A0ABN1KFW0</accession>
<dbReference type="NCBIfam" id="TIGR02937">
    <property type="entry name" value="sigma70-ECF"/>
    <property type="match status" value="1"/>
</dbReference>
<proteinExistence type="predicted"/>
<dbReference type="RefSeq" id="WP_343822698.1">
    <property type="nucleotide sequence ID" value="NZ_BAAACI010000001.1"/>
</dbReference>
<dbReference type="InterPro" id="IPR007630">
    <property type="entry name" value="RNA_pol_sigma70_r4"/>
</dbReference>
<dbReference type="InterPro" id="IPR013324">
    <property type="entry name" value="RNA_pol_sigma_r3/r4-like"/>
</dbReference>
<evidence type="ECO:0000259" key="1">
    <source>
        <dbReference type="Pfam" id="PF04545"/>
    </source>
</evidence>
<dbReference type="EMBL" id="BAAACI010000001">
    <property type="protein sequence ID" value="GAA0765206.1"/>
    <property type="molecule type" value="Genomic_DNA"/>
</dbReference>
<dbReference type="SUPFAM" id="SSF88659">
    <property type="entry name" value="Sigma3 and sigma4 domains of RNA polymerase sigma factors"/>
    <property type="match status" value="1"/>
</dbReference>
<feature type="domain" description="RNA polymerase sigma-70 region 4" evidence="1">
    <location>
        <begin position="79"/>
        <end position="120"/>
    </location>
</feature>
<evidence type="ECO:0000313" key="2">
    <source>
        <dbReference type="EMBL" id="GAA0765206.1"/>
    </source>
</evidence>
<organism evidence="2 3">
    <name type="scientific">Clostridium subterminale</name>
    <dbReference type="NCBI Taxonomy" id="1550"/>
    <lineage>
        <taxon>Bacteria</taxon>
        <taxon>Bacillati</taxon>
        <taxon>Bacillota</taxon>
        <taxon>Clostridia</taxon>
        <taxon>Eubacteriales</taxon>
        <taxon>Clostridiaceae</taxon>
        <taxon>Clostridium</taxon>
    </lineage>
</organism>
<dbReference type="Gene3D" id="1.20.140.160">
    <property type="match status" value="1"/>
</dbReference>
<dbReference type="InterPro" id="IPR014284">
    <property type="entry name" value="RNA_pol_sigma-70_dom"/>
</dbReference>
<keyword evidence="3" id="KW-1185">Reference proteome</keyword>
<name>A0ABN1KFW0_CLOSU</name>
<evidence type="ECO:0000313" key="3">
    <source>
        <dbReference type="Proteomes" id="UP001501047"/>
    </source>
</evidence>
<dbReference type="Pfam" id="PF04545">
    <property type="entry name" value="Sigma70_r4"/>
    <property type="match status" value="1"/>
</dbReference>